<feature type="domain" description="Flavin reductase like" evidence="3">
    <location>
        <begin position="19"/>
        <end position="162"/>
    </location>
</feature>
<dbReference type="RefSeq" id="WP_188708097.1">
    <property type="nucleotide sequence ID" value="NZ_BMIG01000005.1"/>
</dbReference>
<proteinExistence type="inferred from homology"/>
<organism evidence="4 5">
    <name type="scientific">Polaromonas eurypsychrophila</name>
    <dbReference type="NCBI Taxonomy" id="1614635"/>
    <lineage>
        <taxon>Bacteria</taxon>
        <taxon>Pseudomonadati</taxon>
        <taxon>Pseudomonadota</taxon>
        <taxon>Betaproteobacteria</taxon>
        <taxon>Burkholderiales</taxon>
        <taxon>Comamonadaceae</taxon>
        <taxon>Polaromonas</taxon>
    </lineage>
</organism>
<dbReference type="SMART" id="SM00903">
    <property type="entry name" value="Flavin_Reduct"/>
    <property type="match status" value="1"/>
</dbReference>
<reference evidence="4" key="1">
    <citation type="journal article" date="2014" name="Int. J. Syst. Evol. Microbiol.">
        <title>Complete genome sequence of Corynebacterium casei LMG S-19264T (=DSM 44701T), isolated from a smear-ripened cheese.</title>
        <authorList>
            <consortium name="US DOE Joint Genome Institute (JGI-PGF)"/>
            <person name="Walter F."/>
            <person name="Albersmeier A."/>
            <person name="Kalinowski J."/>
            <person name="Ruckert C."/>
        </authorList>
    </citation>
    <scope>NUCLEOTIDE SEQUENCE</scope>
    <source>
        <strain evidence="4">CGMCC 1.15322</strain>
    </source>
</reference>
<evidence type="ECO:0000313" key="4">
    <source>
        <dbReference type="EMBL" id="GGA97775.1"/>
    </source>
</evidence>
<gene>
    <name evidence="4" type="primary">ntaB</name>
    <name evidence="4" type="ORF">GCM10011496_18540</name>
</gene>
<dbReference type="AlphaFoldDB" id="A0A916SHI7"/>
<evidence type="ECO:0000256" key="2">
    <source>
        <dbReference type="ARBA" id="ARBA00023002"/>
    </source>
</evidence>
<dbReference type="InterPro" id="IPR050268">
    <property type="entry name" value="NADH-dep_flavin_reductase"/>
</dbReference>
<accession>A0A916SHI7</accession>
<comment type="similarity">
    <text evidence="1">Belongs to the non-flavoprotein flavin reductase family.</text>
</comment>
<dbReference type="EMBL" id="BMIG01000005">
    <property type="protein sequence ID" value="GGA97775.1"/>
    <property type="molecule type" value="Genomic_DNA"/>
</dbReference>
<keyword evidence="2" id="KW-0560">Oxidoreductase</keyword>
<name>A0A916SHI7_9BURK</name>
<dbReference type="Gene3D" id="2.30.110.10">
    <property type="entry name" value="Electron Transport, Fmn-binding Protein, Chain A"/>
    <property type="match status" value="1"/>
</dbReference>
<dbReference type="InterPro" id="IPR012349">
    <property type="entry name" value="Split_barrel_FMN-bd"/>
</dbReference>
<dbReference type="Proteomes" id="UP000620596">
    <property type="component" value="Unassembled WGS sequence"/>
</dbReference>
<evidence type="ECO:0000313" key="5">
    <source>
        <dbReference type="Proteomes" id="UP000620596"/>
    </source>
</evidence>
<dbReference type="PANTHER" id="PTHR30466">
    <property type="entry name" value="FLAVIN REDUCTASE"/>
    <property type="match status" value="1"/>
</dbReference>
<evidence type="ECO:0000259" key="3">
    <source>
        <dbReference type="SMART" id="SM00903"/>
    </source>
</evidence>
<dbReference type="Pfam" id="PF01613">
    <property type="entry name" value="Flavin_Reduct"/>
    <property type="match status" value="1"/>
</dbReference>
<dbReference type="GO" id="GO:0042602">
    <property type="term" value="F:riboflavin reductase (NADPH) activity"/>
    <property type="evidence" value="ECO:0007669"/>
    <property type="project" value="TreeGrafter"/>
</dbReference>
<sequence>MQHADVDSEIDPLDLRRAFGRFGTGVTVITTRTFDGTRLGVTANSFNTVSLEPPIVLWSLASKSPNLEHYKSAGRFVVNVLALDQIELSSRFSRPSADKFAGVAYSDGVAGLPVLEGCTASIECVVINNHVVGDHVLFLGRVEKYTYQDMAPLLFCNGKYIEATVISPPAAPASPVSASAVAARAAC</sequence>
<dbReference type="GO" id="GO:0010181">
    <property type="term" value="F:FMN binding"/>
    <property type="evidence" value="ECO:0007669"/>
    <property type="project" value="InterPro"/>
</dbReference>
<dbReference type="PANTHER" id="PTHR30466:SF11">
    <property type="entry name" value="FLAVIN-DEPENDENT MONOOXYGENASE, REDUCTASE SUBUNIT HSAB"/>
    <property type="match status" value="1"/>
</dbReference>
<dbReference type="InterPro" id="IPR002563">
    <property type="entry name" value="Flavin_Rdtase-like_dom"/>
</dbReference>
<protein>
    <submittedName>
        <fullName evidence="4">Flavin reductase</fullName>
    </submittedName>
</protein>
<keyword evidence="5" id="KW-1185">Reference proteome</keyword>
<evidence type="ECO:0000256" key="1">
    <source>
        <dbReference type="ARBA" id="ARBA00008898"/>
    </source>
</evidence>
<comment type="caution">
    <text evidence="4">The sequence shown here is derived from an EMBL/GenBank/DDBJ whole genome shotgun (WGS) entry which is preliminary data.</text>
</comment>
<reference evidence="4" key="2">
    <citation type="submission" date="2020-09" db="EMBL/GenBank/DDBJ databases">
        <authorList>
            <person name="Sun Q."/>
            <person name="Zhou Y."/>
        </authorList>
    </citation>
    <scope>NUCLEOTIDE SEQUENCE</scope>
    <source>
        <strain evidence="4">CGMCC 1.15322</strain>
    </source>
</reference>
<dbReference type="SUPFAM" id="SSF50475">
    <property type="entry name" value="FMN-binding split barrel"/>
    <property type="match status" value="1"/>
</dbReference>